<dbReference type="EMBL" id="CQPD01000024">
    <property type="protein sequence ID" value="CNU38551.1"/>
    <property type="molecule type" value="Genomic_DNA"/>
</dbReference>
<dbReference type="AlphaFoldDB" id="A0A655D1Y8"/>
<evidence type="ECO:0000313" key="1">
    <source>
        <dbReference type="EMBL" id="CNU38551.1"/>
    </source>
</evidence>
<name>A0A655D1Y8_SALET</name>
<reference evidence="1 2" key="1">
    <citation type="submission" date="2015-03" db="EMBL/GenBank/DDBJ databases">
        <authorList>
            <consortium name="Pathogen Informatics"/>
        </authorList>
    </citation>
    <scope>NUCLEOTIDE SEQUENCE [LARGE SCALE GENOMIC DNA]</scope>
    <source>
        <strain evidence="1 2">D4891</strain>
    </source>
</reference>
<organism evidence="1 2">
    <name type="scientific">Salmonella enterica subsp. enterica serovar Bovismorbificans</name>
    <dbReference type="NCBI Taxonomy" id="58097"/>
    <lineage>
        <taxon>Bacteria</taxon>
        <taxon>Pseudomonadati</taxon>
        <taxon>Pseudomonadota</taxon>
        <taxon>Gammaproteobacteria</taxon>
        <taxon>Enterobacterales</taxon>
        <taxon>Enterobacteriaceae</taxon>
        <taxon>Salmonella</taxon>
    </lineage>
</organism>
<protein>
    <submittedName>
        <fullName evidence="1">Uncharacterized protein</fullName>
    </submittedName>
</protein>
<proteinExistence type="predicted"/>
<sequence>MLGAVALRFGTAMHHQFTGAGLLHRIGDFKFSIAAIPAETHFYRHRQMRRYRGPHRFRALIDEFGIFEQCRAAAAAVHHF</sequence>
<dbReference type="Proteomes" id="UP000042394">
    <property type="component" value="Unassembled WGS sequence"/>
</dbReference>
<evidence type="ECO:0000313" key="2">
    <source>
        <dbReference type="Proteomes" id="UP000042394"/>
    </source>
</evidence>
<gene>
    <name evidence="1" type="ORF">ERS008207_02572</name>
</gene>
<accession>A0A655D1Y8</accession>